<dbReference type="Pfam" id="PF12855">
    <property type="entry name" value="Ecl1"/>
    <property type="match status" value="1"/>
</dbReference>
<sequence length="80" mass="9110">MDLSWCIMCDQHCIEDNLYCSESCRQKDESSKIESKNRLCSPPASPLLEPFLSSFNHERRTSSKSIISISNIPKYSLSPP</sequence>
<accession>A0A1X0RCK2</accession>
<dbReference type="EMBL" id="KV921872">
    <property type="protein sequence ID" value="ORE09773.1"/>
    <property type="molecule type" value="Genomic_DNA"/>
</dbReference>
<name>A0A1X0RCK2_RHIZD</name>
<dbReference type="InterPro" id="IPR024368">
    <property type="entry name" value="Ecl1/2/3"/>
</dbReference>
<proteinExistence type="predicted"/>
<gene>
    <name evidence="1" type="ORF">BCV72DRAFT_269711</name>
</gene>
<evidence type="ECO:0000313" key="1">
    <source>
        <dbReference type="EMBL" id="ORE09773.1"/>
    </source>
</evidence>
<dbReference type="Proteomes" id="UP000242414">
    <property type="component" value="Unassembled WGS sequence"/>
</dbReference>
<dbReference type="AlphaFoldDB" id="A0A1X0RCK2"/>
<organism evidence="1">
    <name type="scientific">Rhizopus microsporus var. microsporus</name>
    <dbReference type="NCBI Taxonomy" id="86635"/>
    <lineage>
        <taxon>Eukaryota</taxon>
        <taxon>Fungi</taxon>
        <taxon>Fungi incertae sedis</taxon>
        <taxon>Mucoromycota</taxon>
        <taxon>Mucoromycotina</taxon>
        <taxon>Mucoromycetes</taxon>
        <taxon>Mucorales</taxon>
        <taxon>Mucorineae</taxon>
        <taxon>Rhizopodaceae</taxon>
        <taxon>Rhizopus</taxon>
    </lineage>
</organism>
<protein>
    <submittedName>
        <fullName evidence="1">Uncharacterized protein</fullName>
    </submittedName>
</protein>
<dbReference type="OrthoDB" id="2563506at2759"/>
<dbReference type="VEuPathDB" id="FungiDB:BCV72DRAFT_269711"/>
<reference evidence="1" key="1">
    <citation type="journal article" date="2016" name="Proc. Natl. Acad. Sci. U.S.A.">
        <title>Lipid metabolic changes in an early divergent fungus govern the establishment of a mutualistic symbiosis with endobacteria.</title>
        <authorList>
            <person name="Lastovetsky O.A."/>
            <person name="Gaspar M.L."/>
            <person name="Mondo S.J."/>
            <person name="LaButti K.M."/>
            <person name="Sandor L."/>
            <person name="Grigoriev I.V."/>
            <person name="Henry S.A."/>
            <person name="Pawlowska T.E."/>
        </authorList>
    </citation>
    <scope>NUCLEOTIDE SEQUENCE [LARGE SCALE GENOMIC DNA]</scope>
    <source>
        <strain evidence="1">ATCC 52814</strain>
    </source>
</reference>